<sequence length="22" mass="2512">MYVVLQLFHRSIKSTDVTSLSS</sequence>
<accession>A0A381Q5Y0</accession>
<gene>
    <name evidence="1" type="ORF">METZ01_LOCUS27610</name>
</gene>
<organism evidence="1">
    <name type="scientific">marine metagenome</name>
    <dbReference type="NCBI Taxonomy" id="408172"/>
    <lineage>
        <taxon>unclassified sequences</taxon>
        <taxon>metagenomes</taxon>
        <taxon>ecological metagenomes</taxon>
    </lineage>
</organism>
<proteinExistence type="predicted"/>
<reference evidence="1" key="1">
    <citation type="submission" date="2018-05" db="EMBL/GenBank/DDBJ databases">
        <authorList>
            <person name="Lanie J.A."/>
            <person name="Ng W.-L."/>
            <person name="Kazmierczak K.M."/>
            <person name="Andrzejewski T.M."/>
            <person name="Davidsen T.M."/>
            <person name="Wayne K.J."/>
            <person name="Tettelin H."/>
            <person name="Glass J.I."/>
            <person name="Rusch D."/>
            <person name="Podicherti R."/>
            <person name="Tsui H.-C.T."/>
            <person name="Winkler M.E."/>
        </authorList>
    </citation>
    <scope>NUCLEOTIDE SEQUENCE</scope>
</reference>
<dbReference type="AlphaFoldDB" id="A0A381Q5Y0"/>
<protein>
    <submittedName>
        <fullName evidence="1">Uncharacterized protein</fullName>
    </submittedName>
</protein>
<name>A0A381Q5Y0_9ZZZZ</name>
<dbReference type="EMBL" id="UINC01001221">
    <property type="protein sequence ID" value="SUZ74756.1"/>
    <property type="molecule type" value="Genomic_DNA"/>
</dbReference>
<evidence type="ECO:0000313" key="1">
    <source>
        <dbReference type="EMBL" id="SUZ74756.1"/>
    </source>
</evidence>